<accession>A0ACD6A4V0</accession>
<protein>
    <submittedName>
        <fullName evidence="1">Uncharacterized protein</fullName>
    </submittedName>
</protein>
<reference evidence="1" key="2">
    <citation type="submission" date="2025-09" db="UniProtKB">
        <authorList>
            <consortium name="EnsemblPlants"/>
        </authorList>
    </citation>
    <scope>IDENTIFICATION</scope>
</reference>
<organism evidence="1 2">
    <name type="scientific">Avena sativa</name>
    <name type="common">Oat</name>
    <dbReference type="NCBI Taxonomy" id="4498"/>
    <lineage>
        <taxon>Eukaryota</taxon>
        <taxon>Viridiplantae</taxon>
        <taxon>Streptophyta</taxon>
        <taxon>Embryophyta</taxon>
        <taxon>Tracheophyta</taxon>
        <taxon>Spermatophyta</taxon>
        <taxon>Magnoliopsida</taxon>
        <taxon>Liliopsida</taxon>
        <taxon>Poales</taxon>
        <taxon>Poaceae</taxon>
        <taxon>BOP clade</taxon>
        <taxon>Pooideae</taxon>
        <taxon>Poodae</taxon>
        <taxon>Poeae</taxon>
        <taxon>Poeae Chloroplast Group 1 (Aveneae type)</taxon>
        <taxon>Aveninae</taxon>
        <taxon>Avena</taxon>
    </lineage>
</organism>
<dbReference type="EnsemblPlants" id="AVESA.00010b.r2.7CG0681370.1">
    <property type="protein sequence ID" value="AVESA.00010b.r2.7CG0681370.1.CDS"/>
    <property type="gene ID" value="AVESA.00010b.r2.7CG0681370"/>
</dbReference>
<dbReference type="Proteomes" id="UP001732700">
    <property type="component" value="Chromosome 7C"/>
</dbReference>
<name>A0ACD6A4V0_AVESA</name>
<keyword evidence="2" id="KW-1185">Reference proteome</keyword>
<reference evidence="1" key="1">
    <citation type="submission" date="2021-05" db="EMBL/GenBank/DDBJ databases">
        <authorList>
            <person name="Scholz U."/>
            <person name="Mascher M."/>
            <person name="Fiebig A."/>
        </authorList>
    </citation>
    <scope>NUCLEOTIDE SEQUENCE [LARGE SCALE GENOMIC DNA]</scope>
</reference>
<sequence>MIVTNFVKSLRVRVRIYTSPRAPNYKPSIGSSTQIKLPSANTRPDSASHEIWWKTSNMIEEKPLEISMTTEPSSVFAAFDKDGDGKVSASELRCAMSATLDEDVSEEEVTAILAAADANGDGLLNQEEFSRLAAGAHGEDDVVVKRRCLMEAFGMYASSSTDDTTTTMITPASLRRTLSRLGSHQLGVEECRAMICRFDLDGDGALSFDEFRVMMMA</sequence>
<proteinExistence type="predicted"/>
<evidence type="ECO:0000313" key="1">
    <source>
        <dbReference type="EnsemblPlants" id="AVESA.00010b.r2.7CG0681370.1.CDS"/>
    </source>
</evidence>
<evidence type="ECO:0000313" key="2">
    <source>
        <dbReference type="Proteomes" id="UP001732700"/>
    </source>
</evidence>